<dbReference type="EMBL" id="KV423949">
    <property type="protein sequence ID" value="KZT58582.1"/>
    <property type="molecule type" value="Genomic_DNA"/>
</dbReference>
<proteinExistence type="predicted"/>
<evidence type="ECO:0000313" key="3">
    <source>
        <dbReference type="Proteomes" id="UP000076842"/>
    </source>
</evidence>
<dbReference type="AlphaFoldDB" id="A0A165GWN2"/>
<reference evidence="2 3" key="1">
    <citation type="journal article" date="2016" name="Mol. Biol. Evol.">
        <title>Comparative Genomics of Early-Diverging Mushroom-Forming Fungi Provides Insights into the Origins of Lignocellulose Decay Capabilities.</title>
        <authorList>
            <person name="Nagy L.G."/>
            <person name="Riley R."/>
            <person name="Tritt A."/>
            <person name="Adam C."/>
            <person name="Daum C."/>
            <person name="Floudas D."/>
            <person name="Sun H."/>
            <person name="Yadav J.S."/>
            <person name="Pangilinan J."/>
            <person name="Larsson K.H."/>
            <person name="Matsuura K."/>
            <person name="Barry K."/>
            <person name="Labutti K."/>
            <person name="Kuo R."/>
            <person name="Ohm R.A."/>
            <person name="Bhattacharya S.S."/>
            <person name="Shirouzu T."/>
            <person name="Yoshinaga Y."/>
            <person name="Martin F.M."/>
            <person name="Grigoriev I.V."/>
            <person name="Hibbett D.S."/>
        </authorList>
    </citation>
    <scope>NUCLEOTIDE SEQUENCE [LARGE SCALE GENOMIC DNA]</scope>
    <source>
        <strain evidence="2 3">HHB12733</strain>
    </source>
</reference>
<keyword evidence="3" id="KW-1185">Reference proteome</keyword>
<accession>A0A165GWN2</accession>
<gene>
    <name evidence="2" type="ORF">CALCODRAFT_482206</name>
</gene>
<dbReference type="Proteomes" id="UP000076842">
    <property type="component" value="Unassembled WGS sequence"/>
</dbReference>
<name>A0A165GWN2_9BASI</name>
<organism evidence="2 3">
    <name type="scientific">Calocera cornea HHB12733</name>
    <dbReference type="NCBI Taxonomy" id="1353952"/>
    <lineage>
        <taxon>Eukaryota</taxon>
        <taxon>Fungi</taxon>
        <taxon>Dikarya</taxon>
        <taxon>Basidiomycota</taxon>
        <taxon>Agaricomycotina</taxon>
        <taxon>Dacrymycetes</taxon>
        <taxon>Dacrymycetales</taxon>
        <taxon>Dacrymycetaceae</taxon>
        <taxon>Calocera</taxon>
    </lineage>
</organism>
<sequence>MRARTGRRGGGRATWGSTGTILPFLPADHPDSTASTRIARVAPACLAPAREKIADIRLLSTPLLVLSSSLVLAAFSNGHSGSARSTMPARPFRNASISSITLPPGLGAPLRTVEDSEVPTSPGYFPAPNKLSRRGM</sequence>
<evidence type="ECO:0000313" key="2">
    <source>
        <dbReference type="EMBL" id="KZT58582.1"/>
    </source>
</evidence>
<evidence type="ECO:0000256" key="1">
    <source>
        <dbReference type="SAM" id="MobiDB-lite"/>
    </source>
</evidence>
<protein>
    <submittedName>
        <fullName evidence="2">Uncharacterized protein</fullName>
    </submittedName>
</protein>
<dbReference type="InParanoid" id="A0A165GWN2"/>
<feature type="region of interest" description="Disordered" evidence="1">
    <location>
        <begin position="102"/>
        <end position="136"/>
    </location>
</feature>